<dbReference type="KEGG" id="eme:CEM_096"/>
<dbReference type="GO" id="GO:0003735">
    <property type="term" value="F:structural constituent of ribosome"/>
    <property type="evidence" value="ECO:0007669"/>
    <property type="project" value="InterPro"/>
</dbReference>
<comment type="similarity">
    <text evidence="1 4">Belongs to the universal ribosomal protein uL23 family.</text>
</comment>
<dbReference type="EMBL" id="LM655252">
    <property type="protein sequence ID" value="CDZ16364.1"/>
    <property type="molecule type" value="Genomic_DNA"/>
</dbReference>
<comment type="function">
    <text evidence="4">One of the early assembly proteins it binds 23S rRNA. One of the proteins that surrounds the polypeptide exit tunnel on the outside of the ribosome. Forms the main docking site for trigger factor binding to the ribosome.</text>
</comment>
<keyword evidence="3 4" id="KW-0687">Ribonucleoprotein</keyword>
<dbReference type="AlphaFoldDB" id="A0A078KHU3"/>
<evidence type="ECO:0000256" key="2">
    <source>
        <dbReference type="ARBA" id="ARBA00022980"/>
    </source>
</evidence>
<dbReference type="SUPFAM" id="SSF54189">
    <property type="entry name" value="Ribosomal proteins S24e, L23 and L15e"/>
    <property type="match status" value="1"/>
</dbReference>
<keyword evidence="4" id="KW-0699">rRNA-binding</keyword>
<dbReference type="InterPro" id="IPR013025">
    <property type="entry name" value="Ribosomal_uL23-like"/>
</dbReference>
<evidence type="ECO:0000313" key="5">
    <source>
        <dbReference type="EMBL" id="CDZ16364.1"/>
    </source>
</evidence>
<comment type="subunit">
    <text evidence="4">Part of the 50S ribosomal subunit. Contacts protein L29, and trigger factor when it is bound to the ribosome.</text>
</comment>
<proteinExistence type="inferred from homology"/>
<dbReference type="InterPro" id="IPR012677">
    <property type="entry name" value="Nucleotide-bd_a/b_plait_sf"/>
</dbReference>
<keyword evidence="2 4" id="KW-0689">Ribosomal protein</keyword>
<reference evidence="6" key="1">
    <citation type="submission" date="2014-07" db="EMBL/GenBank/DDBJ databases">
        <authorList>
            <person name="Santos-Garcia D."/>
        </authorList>
    </citation>
    <scope>NUCLEOTIDE SEQUENCE [LARGE SCALE GENOMIC DNA]</scope>
</reference>
<protein>
    <recommendedName>
        <fullName evidence="4">Large ribosomal subunit protein uL23</fullName>
    </recommendedName>
</protein>
<evidence type="ECO:0000256" key="1">
    <source>
        <dbReference type="ARBA" id="ARBA00006700"/>
    </source>
</evidence>
<dbReference type="Gene3D" id="3.30.70.330">
    <property type="match status" value="1"/>
</dbReference>
<evidence type="ECO:0000256" key="4">
    <source>
        <dbReference type="HAMAP-Rule" id="MF_01369"/>
    </source>
</evidence>
<dbReference type="HAMAP" id="MF_01369_B">
    <property type="entry name" value="Ribosomal_uL23_B"/>
    <property type="match status" value="1"/>
</dbReference>
<dbReference type="Proteomes" id="UP000032420">
    <property type="component" value="Chromosome I"/>
</dbReference>
<dbReference type="Pfam" id="PF00276">
    <property type="entry name" value="Ribosomal_L23"/>
    <property type="match status" value="1"/>
</dbReference>
<dbReference type="GO" id="GO:0019843">
    <property type="term" value="F:rRNA binding"/>
    <property type="evidence" value="ECO:0007669"/>
    <property type="project" value="UniProtKB-UniRule"/>
</dbReference>
<evidence type="ECO:0000256" key="3">
    <source>
        <dbReference type="ARBA" id="ARBA00023274"/>
    </source>
</evidence>
<name>A0A078KHU3_9GAMM</name>
<evidence type="ECO:0000313" key="6">
    <source>
        <dbReference type="Proteomes" id="UP000032420"/>
    </source>
</evidence>
<accession>A0A078KHU3</accession>
<keyword evidence="6" id="KW-1185">Reference proteome</keyword>
<dbReference type="STRING" id="1495769.CEM_096"/>
<dbReference type="InterPro" id="IPR012678">
    <property type="entry name" value="Ribosomal_uL23/eL15/eS24_sf"/>
</dbReference>
<gene>
    <name evidence="4 5" type="primary">rplW</name>
    <name evidence="5" type="ORF">CEM_096</name>
</gene>
<dbReference type="GO" id="GO:0006412">
    <property type="term" value="P:translation"/>
    <property type="evidence" value="ECO:0007669"/>
    <property type="project" value="UniProtKB-UniRule"/>
</dbReference>
<sequence length="95" mass="11372">MKQEIIFKALLGTHLSTKTNDFIKYNKYVFKVNKNLSKYEIKKSVEILFKTKVKKLNVLNIHKKNRSRFHNNISKRYSKAYITLAQGKILQYYNI</sequence>
<organism evidence="5 6">
    <name type="scientific">Candidatus Johnevansia muelleri</name>
    <dbReference type="NCBI Taxonomy" id="1495769"/>
    <lineage>
        <taxon>Bacteria</taxon>
        <taxon>Pseudomonadati</taxon>
        <taxon>Pseudomonadota</taxon>
        <taxon>Gammaproteobacteria</taxon>
        <taxon>Candidatus Johnevansiales</taxon>
        <taxon>Candidatus Johnevansiaceae</taxon>
        <taxon>Candidatus Johnevansia</taxon>
    </lineage>
</organism>
<dbReference type="GO" id="GO:1990904">
    <property type="term" value="C:ribonucleoprotein complex"/>
    <property type="evidence" value="ECO:0007669"/>
    <property type="project" value="UniProtKB-KW"/>
</dbReference>
<dbReference type="GO" id="GO:0005840">
    <property type="term" value="C:ribosome"/>
    <property type="evidence" value="ECO:0007669"/>
    <property type="project" value="UniProtKB-KW"/>
</dbReference>
<dbReference type="OrthoDB" id="9793353at2"/>
<keyword evidence="4" id="KW-0694">RNA-binding</keyword>
<dbReference type="HOGENOM" id="CLU_037562_3_1_6"/>